<evidence type="ECO:0000313" key="2">
    <source>
        <dbReference type="EMBL" id="KAG8489575.1"/>
    </source>
</evidence>
<reference evidence="2 3" key="1">
    <citation type="journal article" date="2021" name="bioRxiv">
        <title>The Gossypium anomalum genome as a resource for cotton improvement and evolutionary analysis of hybrid incompatibility.</title>
        <authorList>
            <person name="Grover C.E."/>
            <person name="Yuan D."/>
            <person name="Arick M.A."/>
            <person name="Miller E.R."/>
            <person name="Hu G."/>
            <person name="Peterson D.G."/>
            <person name="Wendel J.F."/>
            <person name="Udall J.A."/>
        </authorList>
    </citation>
    <scope>NUCLEOTIDE SEQUENCE [LARGE SCALE GENOMIC DNA]</scope>
    <source>
        <strain evidence="2">JFW-Udall</strain>
        <tissue evidence="2">Leaf</tissue>
    </source>
</reference>
<evidence type="ECO:0000256" key="1">
    <source>
        <dbReference type="SAM" id="MobiDB-lite"/>
    </source>
</evidence>
<name>A0A8J6D129_9ROSI</name>
<dbReference type="AlphaFoldDB" id="A0A8J6D129"/>
<dbReference type="EMBL" id="JAHUZN010000007">
    <property type="protein sequence ID" value="KAG8489575.1"/>
    <property type="molecule type" value="Genomic_DNA"/>
</dbReference>
<comment type="caution">
    <text evidence="2">The sequence shown here is derived from an EMBL/GenBank/DDBJ whole genome shotgun (WGS) entry which is preliminary data.</text>
</comment>
<feature type="region of interest" description="Disordered" evidence="1">
    <location>
        <begin position="1"/>
        <end position="57"/>
    </location>
</feature>
<organism evidence="2 3">
    <name type="scientific">Gossypium anomalum</name>
    <dbReference type="NCBI Taxonomy" id="47600"/>
    <lineage>
        <taxon>Eukaryota</taxon>
        <taxon>Viridiplantae</taxon>
        <taxon>Streptophyta</taxon>
        <taxon>Embryophyta</taxon>
        <taxon>Tracheophyta</taxon>
        <taxon>Spermatophyta</taxon>
        <taxon>Magnoliopsida</taxon>
        <taxon>eudicotyledons</taxon>
        <taxon>Gunneridae</taxon>
        <taxon>Pentapetalae</taxon>
        <taxon>rosids</taxon>
        <taxon>malvids</taxon>
        <taxon>Malvales</taxon>
        <taxon>Malvaceae</taxon>
        <taxon>Malvoideae</taxon>
        <taxon>Gossypium</taxon>
    </lineage>
</organism>
<accession>A0A8J6D129</accession>
<keyword evidence="3" id="KW-1185">Reference proteome</keyword>
<gene>
    <name evidence="2" type="ORF">CXB51_017765</name>
</gene>
<proteinExistence type="predicted"/>
<feature type="compositionally biased region" description="Polar residues" evidence="1">
    <location>
        <begin position="33"/>
        <end position="45"/>
    </location>
</feature>
<dbReference type="Proteomes" id="UP000701853">
    <property type="component" value="Chromosome 7"/>
</dbReference>
<sequence length="150" mass="16423">MGSLSPVLEPLRRPILPTPEDAEGRRLSAPFLSPTSATEKGSPMSQPWGISGVRRPSEARKAAMTEAWWPRGGEKFSSSMLGARGAVVFSSLQRAWAVRAYCRCIKSDFESSRPCAGIRNRLRPSRLYAVAPFFALRSSFFVALGYQGGL</sequence>
<evidence type="ECO:0000313" key="3">
    <source>
        <dbReference type="Proteomes" id="UP000701853"/>
    </source>
</evidence>
<protein>
    <submittedName>
        <fullName evidence="2">Uncharacterized protein</fullName>
    </submittedName>
</protein>